<gene>
    <name evidence="4 6" type="primary">gcvPA</name>
    <name evidence="6" type="ORF">Q4F26_03720</name>
</gene>
<dbReference type="NCBIfam" id="NF001696">
    <property type="entry name" value="PRK00451.1"/>
    <property type="match status" value="1"/>
</dbReference>
<keyword evidence="7" id="KW-1185">Reference proteome</keyword>
<dbReference type="PIRSF" id="PIRSF006815">
    <property type="entry name" value="GcvPA"/>
    <property type="match status" value="1"/>
</dbReference>
<dbReference type="GO" id="GO:0019464">
    <property type="term" value="P:glycine decarboxylation via glycine cleavage system"/>
    <property type="evidence" value="ECO:0007669"/>
    <property type="project" value="UniProtKB-UniRule"/>
</dbReference>
<reference evidence="6" key="1">
    <citation type="submission" date="2023-07" db="EMBL/GenBank/DDBJ databases">
        <title>Between Cages and Wild: Unraveling the Impact of Captivity on Animal Microbiomes and Antimicrobial Resistance.</title>
        <authorList>
            <person name="Schmartz G.P."/>
            <person name="Rehner J."/>
            <person name="Schuff M.J."/>
            <person name="Becker S.L."/>
            <person name="Kravczyk M."/>
            <person name="Gurevich A."/>
            <person name="Francke R."/>
            <person name="Mueller R."/>
            <person name="Keller V."/>
            <person name="Keller A."/>
        </authorList>
    </citation>
    <scope>NUCLEOTIDE SEQUENCE</scope>
    <source>
        <strain evidence="6">S39M_St_73</strain>
    </source>
</reference>
<comment type="similarity">
    <text evidence="4">Belongs to the GcvP family. N-terminal subunit subfamily.</text>
</comment>
<sequence length="450" mass="49914">MVQRRYLPNTEQDRKDMLESIGVNDIMELFETVPEDVRINEKMDLPDQLSEYELVKYFNELANKNTNSSQVPFFLGAGTYDHHIPNLVHHITSRQEFLTAYVPYQPEVSQGELQAMFEWQTMICELTGMEVTNSGMYDGFNAVAEAANLAKGSNKKGTKVLVSGAVHPQAIENLDTYGYTRDYEVEVIDTKADVTDLDDLKSKLDPKETVAVVVQYPNFFGSIEDIKAIADLVHETKAELIVSSNPLALGKLEAPGKLGADMVVGDVQPFGIPMSVGGPHAGYLAVKKSLTRKLPSRIIGHTYDSDGEEGFVMALSTREQHIRREKATSNYSSNQALFGLTSAITMSVLGKEGIQEVAQRNITNAHYLAKKVEEAGFELVNESPYFNEFSVKLNKDIAEVNSALLEKGYVGGYDASDAYGEENIYLLCATEKRTKEEMDEFVNALAEVAK</sequence>
<feature type="domain" description="Glycine cleavage system P-protein N-terminal" evidence="5">
    <location>
        <begin position="4"/>
        <end position="444"/>
    </location>
</feature>
<comment type="function">
    <text evidence="1 4">The glycine cleavage system catalyzes the degradation of glycine. The P protein binds the alpha-amino group of glycine through its pyridoxal phosphate cofactor; CO(2) is released and the remaining methylamine moiety is then transferred to the lipoamide cofactor of the H protein.</text>
</comment>
<dbReference type="InterPro" id="IPR015424">
    <property type="entry name" value="PyrdxlP-dep_Trfase"/>
</dbReference>
<evidence type="ECO:0000313" key="6">
    <source>
        <dbReference type="EMBL" id="MDO5457432.1"/>
    </source>
</evidence>
<dbReference type="EMBL" id="JAUNQW010000011">
    <property type="protein sequence ID" value="MDO5457432.1"/>
    <property type="molecule type" value="Genomic_DNA"/>
</dbReference>
<dbReference type="Proteomes" id="UP001171751">
    <property type="component" value="Unassembled WGS sequence"/>
</dbReference>
<dbReference type="InterPro" id="IPR015421">
    <property type="entry name" value="PyrdxlP-dep_Trfase_major"/>
</dbReference>
<dbReference type="GO" id="GO:0009116">
    <property type="term" value="P:nucleoside metabolic process"/>
    <property type="evidence" value="ECO:0007669"/>
    <property type="project" value="InterPro"/>
</dbReference>
<proteinExistence type="inferred from homology"/>
<dbReference type="HAMAP" id="MF_00712">
    <property type="entry name" value="GcvPA"/>
    <property type="match status" value="1"/>
</dbReference>
<comment type="caution">
    <text evidence="6">The sequence shown here is derived from an EMBL/GenBank/DDBJ whole genome shotgun (WGS) entry which is preliminary data.</text>
</comment>
<accession>A0AA43UCG4</accession>
<dbReference type="PANTHER" id="PTHR42806:SF1">
    <property type="entry name" value="GLYCINE DEHYDROGENASE (DECARBOXYLATING)"/>
    <property type="match status" value="1"/>
</dbReference>
<name>A0AA43UCG4_9LACT</name>
<dbReference type="InterPro" id="IPR049315">
    <property type="entry name" value="GDC-P_N"/>
</dbReference>
<evidence type="ECO:0000256" key="2">
    <source>
        <dbReference type="ARBA" id="ARBA00023002"/>
    </source>
</evidence>
<dbReference type="PANTHER" id="PTHR42806">
    <property type="entry name" value="GLYCINE CLEAVAGE SYSTEM P-PROTEIN"/>
    <property type="match status" value="1"/>
</dbReference>
<dbReference type="AlphaFoldDB" id="A0AA43UCG4"/>
<comment type="subunit">
    <text evidence="4">The glycine cleavage system is composed of four proteins: P, T, L and H. In this organism, the P 'protein' is a heterodimer of two subunits.</text>
</comment>
<organism evidence="6 7">
    <name type="scientific">Atopococcus tabaci</name>
    <dbReference type="NCBI Taxonomy" id="269774"/>
    <lineage>
        <taxon>Bacteria</taxon>
        <taxon>Bacillati</taxon>
        <taxon>Bacillota</taxon>
        <taxon>Bacilli</taxon>
        <taxon>Lactobacillales</taxon>
        <taxon>Carnobacteriaceae</taxon>
        <taxon>Atopococcus</taxon>
    </lineage>
</organism>
<protein>
    <recommendedName>
        <fullName evidence="4">Probable glycine dehydrogenase (decarboxylating) subunit 1</fullName>
        <ecNumber evidence="4">1.4.4.2</ecNumber>
    </recommendedName>
    <alternativeName>
        <fullName evidence="4">Glycine cleavage system P-protein subunit 1</fullName>
    </alternativeName>
    <alternativeName>
        <fullName evidence="4">Glycine decarboxylase subunit 1</fullName>
    </alternativeName>
    <alternativeName>
        <fullName evidence="4">Glycine dehydrogenase (aminomethyl-transferring) subunit 1</fullName>
    </alternativeName>
</protein>
<evidence type="ECO:0000256" key="3">
    <source>
        <dbReference type="ARBA" id="ARBA00049026"/>
    </source>
</evidence>
<dbReference type="Pfam" id="PF02347">
    <property type="entry name" value="GDC-P"/>
    <property type="match status" value="1"/>
</dbReference>
<dbReference type="EC" id="1.4.4.2" evidence="4"/>
<dbReference type="InterPro" id="IPR015422">
    <property type="entry name" value="PyrdxlP-dep_Trfase_small"/>
</dbReference>
<dbReference type="CDD" id="cd00613">
    <property type="entry name" value="GDC-P"/>
    <property type="match status" value="1"/>
</dbReference>
<dbReference type="GO" id="GO:0004375">
    <property type="term" value="F:glycine dehydrogenase (decarboxylating) activity"/>
    <property type="evidence" value="ECO:0007669"/>
    <property type="project" value="UniProtKB-EC"/>
</dbReference>
<dbReference type="SUPFAM" id="SSF53383">
    <property type="entry name" value="PLP-dependent transferases"/>
    <property type="match status" value="1"/>
</dbReference>
<dbReference type="Gene3D" id="3.90.1150.10">
    <property type="entry name" value="Aspartate Aminotransferase, domain 1"/>
    <property type="match status" value="1"/>
</dbReference>
<keyword evidence="2 4" id="KW-0560">Oxidoreductase</keyword>
<evidence type="ECO:0000259" key="5">
    <source>
        <dbReference type="Pfam" id="PF02347"/>
    </source>
</evidence>
<dbReference type="InterPro" id="IPR023010">
    <property type="entry name" value="GcvPA"/>
</dbReference>
<dbReference type="InterPro" id="IPR020581">
    <property type="entry name" value="GDC_P"/>
</dbReference>
<evidence type="ECO:0000256" key="4">
    <source>
        <dbReference type="HAMAP-Rule" id="MF_00712"/>
    </source>
</evidence>
<evidence type="ECO:0000313" key="7">
    <source>
        <dbReference type="Proteomes" id="UP001171751"/>
    </source>
</evidence>
<comment type="catalytic activity">
    <reaction evidence="3 4">
        <text>N(6)-[(R)-lipoyl]-L-lysyl-[glycine-cleavage complex H protein] + glycine + H(+) = N(6)-[(R)-S(8)-aminomethyldihydrolipoyl]-L-lysyl-[glycine-cleavage complex H protein] + CO2</text>
        <dbReference type="Rhea" id="RHEA:24304"/>
        <dbReference type="Rhea" id="RHEA-COMP:10494"/>
        <dbReference type="Rhea" id="RHEA-COMP:10495"/>
        <dbReference type="ChEBI" id="CHEBI:15378"/>
        <dbReference type="ChEBI" id="CHEBI:16526"/>
        <dbReference type="ChEBI" id="CHEBI:57305"/>
        <dbReference type="ChEBI" id="CHEBI:83099"/>
        <dbReference type="ChEBI" id="CHEBI:83143"/>
        <dbReference type="EC" id="1.4.4.2"/>
    </reaction>
</comment>
<dbReference type="Gene3D" id="3.40.640.10">
    <property type="entry name" value="Type I PLP-dependent aspartate aminotransferase-like (Major domain)"/>
    <property type="match status" value="1"/>
</dbReference>
<evidence type="ECO:0000256" key="1">
    <source>
        <dbReference type="ARBA" id="ARBA00003788"/>
    </source>
</evidence>